<evidence type="ECO:0000256" key="1">
    <source>
        <dbReference type="SAM" id="Phobius"/>
    </source>
</evidence>
<dbReference type="Proteomes" id="UP000283850">
    <property type="component" value="Unassembled WGS sequence"/>
</dbReference>
<proteinExistence type="predicted"/>
<keyword evidence="1" id="KW-1133">Transmembrane helix</keyword>
<keyword evidence="1" id="KW-0812">Transmembrane</keyword>
<organism evidence="2 3">
    <name type="scientific">Bacteroides intestinalis</name>
    <dbReference type="NCBI Taxonomy" id="329854"/>
    <lineage>
        <taxon>Bacteria</taxon>
        <taxon>Pseudomonadati</taxon>
        <taxon>Bacteroidota</taxon>
        <taxon>Bacteroidia</taxon>
        <taxon>Bacteroidales</taxon>
        <taxon>Bacteroidaceae</taxon>
        <taxon>Bacteroides</taxon>
    </lineage>
</organism>
<dbReference type="EMBL" id="QRZF01000016">
    <property type="protein sequence ID" value="RGV50009.1"/>
    <property type="molecule type" value="Genomic_DNA"/>
</dbReference>
<protein>
    <submittedName>
        <fullName evidence="2">Uncharacterized protein</fullName>
    </submittedName>
</protein>
<reference evidence="2 3" key="1">
    <citation type="submission" date="2018-08" db="EMBL/GenBank/DDBJ databases">
        <title>A genome reference for cultivated species of the human gut microbiota.</title>
        <authorList>
            <person name="Zou Y."/>
            <person name="Xue W."/>
            <person name="Luo G."/>
        </authorList>
    </citation>
    <scope>NUCLEOTIDE SEQUENCE [LARGE SCALE GENOMIC DNA]</scope>
    <source>
        <strain evidence="2 3">AF14-32</strain>
    </source>
</reference>
<dbReference type="AlphaFoldDB" id="A0A412XY09"/>
<dbReference type="RefSeq" id="WP_118422085.1">
    <property type="nucleotide sequence ID" value="NZ_QSFN01000015.1"/>
</dbReference>
<accession>A0A412XY09</accession>
<sequence>MNRFVEKTVSGGEKGVEKMWNNCLKPLPDELWAVWTIFLTDLSIFFTCKINIILSFAWQGER</sequence>
<name>A0A412XY09_9BACE</name>
<keyword evidence="1" id="KW-0472">Membrane</keyword>
<comment type="caution">
    <text evidence="2">The sequence shown here is derived from an EMBL/GenBank/DDBJ whole genome shotgun (WGS) entry which is preliminary data.</text>
</comment>
<evidence type="ECO:0000313" key="3">
    <source>
        <dbReference type="Proteomes" id="UP000283850"/>
    </source>
</evidence>
<feature type="transmembrane region" description="Helical" evidence="1">
    <location>
        <begin position="32"/>
        <end position="58"/>
    </location>
</feature>
<evidence type="ECO:0000313" key="2">
    <source>
        <dbReference type="EMBL" id="RGV50009.1"/>
    </source>
</evidence>
<gene>
    <name evidence="2" type="ORF">DWW10_18955</name>
</gene>